<name>A0A9E6RDV1_9HYPH</name>
<proteinExistence type="predicted"/>
<evidence type="ECO:0000313" key="3">
    <source>
        <dbReference type="Proteomes" id="UP000825701"/>
    </source>
</evidence>
<feature type="region of interest" description="Disordered" evidence="1">
    <location>
        <begin position="141"/>
        <end position="161"/>
    </location>
</feature>
<reference evidence="2" key="1">
    <citation type="submission" date="2021-08" db="EMBL/GenBank/DDBJ databases">
        <authorList>
            <person name="Zhang H."/>
            <person name="Xu M."/>
            <person name="Yu Z."/>
            <person name="Yang L."/>
            <person name="Cai Y."/>
        </authorList>
    </citation>
    <scope>NUCLEOTIDE SEQUENCE</scope>
    <source>
        <strain evidence="2">CHL1</strain>
    </source>
</reference>
<evidence type="ECO:0000313" key="2">
    <source>
        <dbReference type="EMBL" id="QZN99300.1"/>
    </source>
</evidence>
<sequence length="161" mass="17483">MTGSASGERAAFARGFTLLDRTLGAPRPNSRLWTVVDVAYGHATDWRLRVTLEDHRETTVWFENPTVFRVLDDGELLDYWGRRSEENVAVGTLYSIRESPFLAQLGAGVTAQSLGVGESLTHYLIAGMDVCVEVISGAPPTFADESGQPAGRGGSDIRSRP</sequence>
<dbReference type="AlphaFoldDB" id="A0A9E6RDV1"/>
<evidence type="ECO:0000256" key="1">
    <source>
        <dbReference type="SAM" id="MobiDB-lite"/>
    </source>
</evidence>
<gene>
    <name evidence="2" type="ORF">K6K41_21290</name>
</gene>
<dbReference type="EMBL" id="CP081869">
    <property type="protein sequence ID" value="QZN99300.1"/>
    <property type="molecule type" value="Genomic_DNA"/>
</dbReference>
<dbReference type="KEGG" id="cmet:K6K41_21290"/>
<dbReference type="RefSeq" id="WP_261402350.1">
    <property type="nucleotide sequence ID" value="NZ_CP081869.1"/>
</dbReference>
<keyword evidence="3" id="KW-1185">Reference proteome</keyword>
<dbReference type="Proteomes" id="UP000825701">
    <property type="component" value="Chromosome"/>
</dbReference>
<organism evidence="2 3">
    <name type="scientific">Chenggangzhangella methanolivorans</name>
    <dbReference type="NCBI Taxonomy" id="1437009"/>
    <lineage>
        <taxon>Bacteria</taxon>
        <taxon>Pseudomonadati</taxon>
        <taxon>Pseudomonadota</taxon>
        <taxon>Alphaproteobacteria</taxon>
        <taxon>Hyphomicrobiales</taxon>
        <taxon>Methylopilaceae</taxon>
        <taxon>Chenggangzhangella</taxon>
    </lineage>
</organism>
<protein>
    <submittedName>
        <fullName evidence="2">Uncharacterized protein</fullName>
    </submittedName>
</protein>
<accession>A0A9E6RDV1</accession>